<dbReference type="Pfam" id="PF01753">
    <property type="entry name" value="zf-MYND"/>
    <property type="match status" value="2"/>
</dbReference>
<evidence type="ECO:0000256" key="13">
    <source>
        <dbReference type="ARBA" id="ARBA00022989"/>
    </source>
</evidence>
<dbReference type="InterPro" id="IPR002893">
    <property type="entry name" value="Znf_MYND"/>
</dbReference>
<keyword evidence="5" id="KW-0934">Plastid</keyword>
<dbReference type="GO" id="GO:0008270">
    <property type="term" value="F:zinc ion binding"/>
    <property type="evidence" value="ECO:0007669"/>
    <property type="project" value="UniProtKB-KW"/>
</dbReference>
<evidence type="ECO:0000256" key="6">
    <source>
        <dbReference type="ARBA" id="ARBA00022679"/>
    </source>
</evidence>
<comment type="catalytic activity">
    <reaction evidence="17">
        <text>phytol + CTP = phytyl phosphate + CDP + H(+)</text>
        <dbReference type="Rhea" id="RHEA:38055"/>
        <dbReference type="ChEBI" id="CHEBI:15378"/>
        <dbReference type="ChEBI" id="CHEBI:17327"/>
        <dbReference type="ChEBI" id="CHEBI:37563"/>
        <dbReference type="ChEBI" id="CHEBI:58069"/>
        <dbReference type="ChEBI" id="CHEBI:75483"/>
        <dbReference type="EC" id="2.7.1.182"/>
    </reaction>
</comment>
<evidence type="ECO:0000256" key="15">
    <source>
        <dbReference type="ARBA" id="ARBA00024015"/>
    </source>
</evidence>
<comment type="subcellular location">
    <subcellularLocation>
        <location evidence="1">Membrane</location>
        <topology evidence="1">Multi-pass membrane protein</topology>
    </subcellularLocation>
    <subcellularLocation>
        <location evidence="2">Plastid</location>
        <location evidence="2">Chloroplast</location>
    </subcellularLocation>
</comment>
<dbReference type="InterPro" id="IPR011990">
    <property type="entry name" value="TPR-like_helical_dom_sf"/>
</dbReference>
<dbReference type="Gene3D" id="1.25.40.10">
    <property type="entry name" value="Tetratricopeptide repeat domain"/>
    <property type="match status" value="1"/>
</dbReference>
<keyword evidence="10" id="KW-0418">Kinase</keyword>
<reference evidence="20 21" key="1">
    <citation type="submission" date="2019-01" db="EMBL/GenBank/DDBJ databases">
        <authorList>
            <person name="Ferrante I. M."/>
        </authorList>
    </citation>
    <scope>NUCLEOTIDE SEQUENCE [LARGE SCALE GENOMIC DNA]</scope>
    <source>
        <strain evidence="20 21">B856</strain>
    </source>
</reference>
<dbReference type="EC" id="2.7.1.182" evidence="16"/>
<evidence type="ECO:0000256" key="18">
    <source>
        <dbReference type="PROSITE-ProRule" id="PRU00134"/>
    </source>
</evidence>
<evidence type="ECO:0000256" key="2">
    <source>
        <dbReference type="ARBA" id="ARBA00004229"/>
    </source>
</evidence>
<proteinExistence type="inferred from homology"/>
<keyword evidence="13" id="KW-1133">Transmembrane helix</keyword>
<dbReference type="PROSITE" id="PS50865">
    <property type="entry name" value="ZF_MYND_2"/>
    <property type="match status" value="2"/>
</dbReference>
<evidence type="ECO:0000256" key="16">
    <source>
        <dbReference type="ARBA" id="ARBA00039024"/>
    </source>
</evidence>
<dbReference type="EMBL" id="CAACVS010000019">
    <property type="protein sequence ID" value="VEU34126.1"/>
    <property type="molecule type" value="Genomic_DNA"/>
</dbReference>
<evidence type="ECO:0000259" key="19">
    <source>
        <dbReference type="PROSITE" id="PS50865"/>
    </source>
</evidence>
<evidence type="ECO:0000256" key="14">
    <source>
        <dbReference type="ARBA" id="ARBA00023136"/>
    </source>
</evidence>
<evidence type="ECO:0000256" key="9">
    <source>
        <dbReference type="ARBA" id="ARBA00022771"/>
    </source>
</evidence>
<comment type="pathway">
    <text evidence="15">Cofactor biosynthesis; tocopherol biosynthesis.</text>
</comment>
<dbReference type="GO" id="GO:0016020">
    <property type="term" value="C:membrane"/>
    <property type="evidence" value="ECO:0007669"/>
    <property type="project" value="UniProtKB-SubCell"/>
</dbReference>
<name>A0A448YWK6_9STRA</name>
<keyword evidence="4" id="KW-0150">Chloroplast</keyword>
<dbReference type="GO" id="GO:0009507">
    <property type="term" value="C:chloroplast"/>
    <property type="evidence" value="ECO:0007669"/>
    <property type="project" value="UniProtKB-SubCell"/>
</dbReference>
<dbReference type="SUPFAM" id="SSF144232">
    <property type="entry name" value="HIT/MYND zinc finger-like"/>
    <property type="match status" value="2"/>
</dbReference>
<evidence type="ECO:0000313" key="20">
    <source>
        <dbReference type="EMBL" id="VEU34126.1"/>
    </source>
</evidence>
<dbReference type="Gene3D" id="6.10.140.2220">
    <property type="match status" value="2"/>
</dbReference>
<keyword evidence="12" id="KW-0809">Transit peptide</keyword>
<evidence type="ECO:0000313" key="21">
    <source>
        <dbReference type="Proteomes" id="UP000291116"/>
    </source>
</evidence>
<evidence type="ECO:0000256" key="1">
    <source>
        <dbReference type="ARBA" id="ARBA00004141"/>
    </source>
</evidence>
<dbReference type="InterPro" id="IPR039606">
    <property type="entry name" value="Phytol/farnesol_kinase"/>
</dbReference>
<sequence>MYPIVSHCIPLYPIRSSLELSSHLDANMNFNTAITNTPIPTPKLSMHDQFIPSKPAVSVVVPPFQSYLQRAGEGDQEAMEHLIELHTSGRGGAKQDIVELCRWMHCYLQVDRLTGRRPRNPISTRCYLYAYGKFLLGSTTNSSFPDSQRRLPPSLIDPRKGSLLLERAAHEFNCERSIKILGSELHMTGLYHPEVPQNFEKGLYWLARGVRNGNGKAAFDLAMAFNMGVIAPTNREVEKKWFEIGARLGCTEARDGLAQLRKAPVRTQSEARKLLRHLGKEKNITNYLTTDRTTRCSNPGCDMVEQEGERFSLCESCKQVKYCSRECQSAHWREGGHKKRCSVLKYGKEQMKEANRNIALPFANICFNPACAKPQPKGVVFSICGSCKVARYCSRSCQVIHYKNGHKGPCSTICTYIKEGDKILGELADT</sequence>
<keyword evidence="7" id="KW-0812">Transmembrane</keyword>
<keyword evidence="14" id="KW-0472">Membrane</keyword>
<evidence type="ECO:0000256" key="4">
    <source>
        <dbReference type="ARBA" id="ARBA00022528"/>
    </source>
</evidence>
<comment type="similarity">
    <text evidence="3">Belongs to the polyprenol kinase family.</text>
</comment>
<dbReference type="AlphaFoldDB" id="A0A448YWK6"/>
<evidence type="ECO:0000256" key="17">
    <source>
        <dbReference type="ARBA" id="ARBA00048889"/>
    </source>
</evidence>
<dbReference type="PANTHER" id="PTHR32523:SF8">
    <property type="entry name" value="DOLICHOL KINASE"/>
    <property type="match status" value="1"/>
</dbReference>
<dbReference type="Proteomes" id="UP000291116">
    <property type="component" value="Unassembled WGS sequence"/>
</dbReference>
<keyword evidence="21" id="KW-1185">Reference proteome</keyword>
<gene>
    <name evidence="20" type="ORF">PSNMU_V1.4_AUG-EV-PASAV3_0008210</name>
</gene>
<evidence type="ECO:0000256" key="5">
    <source>
        <dbReference type="ARBA" id="ARBA00022640"/>
    </source>
</evidence>
<feature type="domain" description="MYND-type" evidence="19">
    <location>
        <begin position="368"/>
        <end position="410"/>
    </location>
</feature>
<evidence type="ECO:0000256" key="3">
    <source>
        <dbReference type="ARBA" id="ARBA00010794"/>
    </source>
</evidence>
<evidence type="ECO:0000256" key="10">
    <source>
        <dbReference type="ARBA" id="ARBA00022777"/>
    </source>
</evidence>
<evidence type="ECO:0000256" key="8">
    <source>
        <dbReference type="ARBA" id="ARBA00022723"/>
    </source>
</evidence>
<keyword evidence="9 18" id="KW-0863">Zinc-finger</keyword>
<dbReference type="SUPFAM" id="SSF81901">
    <property type="entry name" value="HCP-like"/>
    <property type="match status" value="1"/>
</dbReference>
<evidence type="ECO:0000256" key="7">
    <source>
        <dbReference type="ARBA" id="ARBA00022692"/>
    </source>
</evidence>
<organism evidence="20 21">
    <name type="scientific">Pseudo-nitzschia multistriata</name>
    <dbReference type="NCBI Taxonomy" id="183589"/>
    <lineage>
        <taxon>Eukaryota</taxon>
        <taxon>Sar</taxon>
        <taxon>Stramenopiles</taxon>
        <taxon>Ochrophyta</taxon>
        <taxon>Bacillariophyta</taxon>
        <taxon>Bacillariophyceae</taxon>
        <taxon>Bacillariophycidae</taxon>
        <taxon>Bacillariales</taxon>
        <taxon>Bacillariaceae</taxon>
        <taxon>Pseudo-nitzschia</taxon>
    </lineage>
</organism>
<keyword evidence="11" id="KW-0862">Zinc</keyword>
<keyword evidence="6" id="KW-0808">Transferase</keyword>
<keyword evidence="8" id="KW-0479">Metal-binding</keyword>
<protein>
    <recommendedName>
        <fullName evidence="16">phytol kinase</fullName>
        <ecNumber evidence="16">2.7.1.182</ecNumber>
    </recommendedName>
</protein>
<evidence type="ECO:0000256" key="11">
    <source>
        <dbReference type="ARBA" id="ARBA00022833"/>
    </source>
</evidence>
<dbReference type="PANTHER" id="PTHR32523">
    <property type="entry name" value="PHYTOL KINASE 1, CHLOROPLASTIC"/>
    <property type="match status" value="1"/>
</dbReference>
<dbReference type="GO" id="GO:0010276">
    <property type="term" value="F:phytol kinase activity"/>
    <property type="evidence" value="ECO:0007669"/>
    <property type="project" value="UniProtKB-EC"/>
</dbReference>
<evidence type="ECO:0000256" key="12">
    <source>
        <dbReference type="ARBA" id="ARBA00022946"/>
    </source>
</evidence>
<feature type="domain" description="MYND-type" evidence="19">
    <location>
        <begin position="301"/>
        <end position="341"/>
    </location>
</feature>
<dbReference type="OrthoDB" id="206772at2759"/>
<accession>A0A448YWK6</accession>